<keyword evidence="4" id="KW-1185">Reference proteome</keyword>
<evidence type="ECO:0000259" key="1">
    <source>
        <dbReference type="Pfam" id="PF01368"/>
    </source>
</evidence>
<proteinExistence type="predicted"/>
<dbReference type="InterPro" id="IPR001667">
    <property type="entry name" value="DDH_dom"/>
</dbReference>
<gene>
    <name evidence="3" type="ORF">GBAR_LOCUS4802</name>
</gene>
<dbReference type="GO" id="GO:0003676">
    <property type="term" value="F:nucleic acid binding"/>
    <property type="evidence" value="ECO:0007669"/>
    <property type="project" value="InterPro"/>
</dbReference>
<feature type="domain" description="DDH" evidence="1">
    <location>
        <begin position="14"/>
        <end position="137"/>
    </location>
</feature>
<dbReference type="InterPro" id="IPR003156">
    <property type="entry name" value="DHHA1_dom"/>
</dbReference>
<feature type="domain" description="DHHA1" evidence="2">
    <location>
        <begin position="170"/>
        <end position="252"/>
    </location>
</feature>
<dbReference type="PANTHER" id="PTHR47618:SF1">
    <property type="entry name" value="BIFUNCTIONAL OLIGORIBONUCLEASE AND PAP PHOSPHATASE NRNA"/>
    <property type="match status" value="1"/>
</dbReference>
<dbReference type="SUPFAM" id="SSF64182">
    <property type="entry name" value="DHH phosphoesterases"/>
    <property type="match status" value="1"/>
</dbReference>
<dbReference type="Proteomes" id="UP001174909">
    <property type="component" value="Unassembled WGS sequence"/>
</dbReference>
<dbReference type="InterPro" id="IPR038763">
    <property type="entry name" value="DHH_sf"/>
</dbReference>
<dbReference type="Pfam" id="PF01368">
    <property type="entry name" value="DHH"/>
    <property type="match status" value="1"/>
</dbReference>
<dbReference type="PANTHER" id="PTHR47618">
    <property type="entry name" value="BIFUNCTIONAL OLIGORIBONUCLEASE AND PAP PHOSPHATASE NRNA"/>
    <property type="match status" value="1"/>
</dbReference>
<dbReference type="EMBL" id="CASHTH010000698">
    <property type="protein sequence ID" value="CAI8006581.1"/>
    <property type="molecule type" value="Genomic_DNA"/>
</dbReference>
<evidence type="ECO:0000259" key="2">
    <source>
        <dbReference type="Pfam" id="PF02272"/>
    </source>
</evidence>
<dbReference type="AlphaFoldDB" id="A0AA35W769"/>
<evidence type="ECO:0000313" key="3">
    <source>
        <dbReference type="EMBL" id="CAI8006581.1"/>
    </source>
</evidence>
<sequence length="274" mass="29032">MREVLDALRSRRRFVVASHARPDGDAVGSQLALTHALRQLGKAALAVSRDPLPPYCQSLPGASEVSITSHVDGEFDAAVVLECGSLARTELAGLDRYLVINVDHHMGNTNYGAVNWFDETAAACGEMVFDIVQGLGVPLTDRDCELSQGSVGKLRLTGALLSGMELQGDGRVAVLQVDDRMLRESGCTADDLEGLINLPLAAADVQAVLLFKDFEGQLRVSVRSKRSIDVRAVAVAYGGGGHRNASGFSVQRPLDAARRRVVADVTAAVDAGSP</sequence>
<dbReference type="Gene3D" id="3.10.310.30">
    <property type="match status" value="1"/>
</dbReference>
<dbReference type="Pfam" id="PF02272">
    <property type="entry name" value="DHHA1"/>
    <property type="match status" value="1"/>
</dbReference>
<reference evidence="3" key="1">
    <citation type="submission" date="2023-03" db="EMBL/GenBank/DDBJ databases">
        <authorList>
            <person name="Steffen K."/>
            <person name="Cardenas P."/>
        </authorList>
    </citation>
    <scope>NUCLEOTIDE SEQUENCE</scope>
</reference>
<dbReference type="InterPro" id="IPR051319">
    <property type="entry name" value="Oligoribo/pAp-PDE_c-di-AMP_PDE"/>
</dbReference>
<protein>
    <submittedName>
        <fullName evidence="3">Bifunctional oligoribonuclease and PAP phosphatase NrnA</fullName>
    </submittedName>
</protein>
<accession>A0AA35W769</accession>
<comment type="caution">
    <text evidence="3">The sequence shown here is derived from an EMBL/GenBank/DDBJ whole genome shotgun (WGS) entry which is preliminary data.</text>
</comment>
<organism evidence="3 4">
    <name type="scientific">Geodia barretti</name>
    <name type="common">Barrett's horny sponge</name>
    <dbReference type="NCBI Taxonomy" id="519541"/>
    <lineage>
        <taxon>Eukaryota</taxon>
        <taxon>Metazoa</taxon>
        <taxon>Porifera</taxon>
        <taxon>Demospongiae</taxon>
        <taxon>Heteroscleromorpha</taxon>
        <taxon>Tetractinellida</taxon>
        <taxon>Astrophorina</taxon>
        <taxon>Geodiidae</taxon>
        <taxon>Geodia</taxon>
    </lineage>
</organism>
<name>A0AA35W769_GEOBA</name>
<dbReference type="Gene3D" id="3.90.1640.10">
    <property type="entry name" value="inorganic pyrophosphatase (n-terminal core)"/>
    <property type="match status" value="1"/>
</dbReference>
<evidence type="ECO:0000313" key="4">
    <source>
        <dbReference type="Proteomes" id="UP001174909"/>
    </source>
</evidence>